<reference evidence="1" key="1">
    <citation type="journal article" date="2022" name="bioRxiv">
        <title>Sequencing and chromosome-scale assembly of the giantPleurodeles waltlgenome.</title>
        <authorList>
            <person name="Brown T."/>
            <person name="Elewa A."/>
            <person name="Iarovenko S."/>
            <person name="Subramanian E."/>
            <person name="Araus A.J."/>
            <person name="Petzold A."/>
            <person name="Susuki M."/>
            <person name="Suzuki K.-i.T."/>
            <person name="Hayashi T."/>
            <person name="Toyoda A."/>
            <person name="Oliveira C."/>
            <person name="Osipova E."/>
            <person name="Leigh N.D."/>
            <person name="Simon A."/>
            <person name="Yun M.H."/>
        </authorList>
    </citation>
    <scope>NUCLEOTIDE SEQUENCE</scope>
    <source>
        <strain evidence="1">20211129_DDA</strain>
        <tissue evidence="1">Liver</tissue>
    </source>
</reference>
<keyword evidence="2" id="KW-1185">Reference proteome</keyword>
<dbReference type="AlphaFoldDB" id="A0AAV7N6P4"/>
<protein>
    <submittedName>
        <fullName evidence="1">Uncharacterized protein</fullName>
    </submittedName>
</protein>
<evidence type="ECO:0000313" key="1">
    <source>
        <dbReference type="EMBL" id="KAJ1110545.1"/>
    </source>
</evidence>
<name>A0AAV7N6P4_PLEWA</name>
<sequence length="91" mass="10462">MSCERVECCGRELGKRRAGLVILCIILRERRRARARLSWDQRQSTGLRILAFEELIVGKETRVQVVTHTYQRRSPGVRIRAVGELSVGREA</sequence>
<proteinExistence type="predicted"/>
<gene>
    <name evidence="1" type="ORF">NDU88_007896</name>
</gene>
<evidence type="ECO:0000313" key="2">
    <source>
        <dbReference type="Proteomes" id="UP001066276"/>
    </source>
</evidence>
<accession>A0AAV7N6P4</accession>
<organism evidence="1 2">
    <name type="scientific">Pleurodeles waltl</name>
    <name type="common">Iberian ribbed newt</name>
    <dbReference type="NCBI Taxonomy" id="8319"/>
    <lineage>
        <taxon>Eukaryota</taxon>
        <taxon>Metazoa</taxon>
        <taxon>Chordata</taxon>
        <taxon>Craniata</taxon>
        <taxon>Vertebrata</taxon>
        <taxon>Euteleostomi</taxon>
        <taxon>Amphibia</taxon>
        <taxon>Batrachia</taxon>
        <taxon>Caudata</taxon>
        <taxon>Salamandroidea</taxon>
        <taxon>Salamandridae</taxon>
        <taxon>Pleurodelinae</taxon>
        <taxon>Pleurodeles</taxon>
    </lineage>
</organism>
<dbReference type="Proteomes" id="UP001066276">
    <property type="component" value="Chromosome 9"/>
</dbReference>
<dbReference type="EMBL" id="JANPWB010000013">
    <property type="protein sequence ID" value="KAJ1110545.1"/>
    <property type="molecule type" value="Genomic_DNA"/>
</dbReference>
<comment type="caution">
    <text evidence="1">The sequence shown here is derived from an EMBL/GenBank/DDBJ whole genome shotgun (WGS) entry which is preliminary data.</text>
</comment>